<dbReference type="SUPFAM" id="SSF53448">
    <property type="entry name" value="Nucleotide-diphospho-sugar transferases"/>
    <property type="match status" value="1"/>
</dbReference>
<gene>
    <name evidence="2" type="ORF">ENV88_04660</name>
</gene>
<sequence>MLIHTGSSATLFTISFHNLGYSSKSLKNDTAPEEKHKKFAQHSLTMKSLQGDTYGVILCGGEGRRLRPLTFYFQKAMIPVGSQQKPLLEYIVRLLKYHGISKIVMLIGYKGQQIVNYFNNGDRYGVEITYVWDNPEYSGNGGALLNAYLNGHFEGARHILVYYGDILSDINLTELMQMHRGGGFAATLALSPNYRVAVGVAEVEGNEVVKMVEKPPLGKPVTIGILAVKVDSLAYLKELGEEKRNIDIMGDFIRLLLERKQKVGAYLTNSFWFDLGSTEAYEKLDPSDVDHRFAFLFQEA</sequence>
<comment type="caution">
    <text evidence="2">The sequence shown here is derived from an EMBL/GenBank/DDBJ whole genome shotgun (WGS) entry which is preliminary data.</text>
</comment>
<feature type="domain" description="Nucleotidyl transferase" evidence="1">
    <location>
        <begin position="55"/>
        <end position="284"/>
    </location>
</feature>
<dbReference type="Pfam" id="PF00483">
    <property type="entry name" value="NTP_transferase"/>
    <property type="match status" value="1"/>
</dbReference>
<reference evidence="2" key="1">
    <citation type="journal article" date="2020" name="mSystems">
        <title>Genome- and Community-Level Interaction Insights into Carbon Utilization and Element Cycling Functions of Hydrothermarchaeota in Hydrothermal Sediment.</title>
        <authorList>
            <person name="Zhou Z."/>
            <person name="Liu Y."/>
            <person name="Xu W."/>
            <person name="Pan J."/>
            <person name="Luo Z.H."/>
            <person name="Li M."/>
        </authorList>
    </citation>
    <scope>NUCLEOTIDE SEQUENCE [LARGE SCALE GENOMIC DNA]</scope>
    <source>
        <strain evidence="2">SpSt-8</strain>
    </source>
</reference>
<dbReference type="InterPro" id="IPR029044">
    <property type="entry name" value="Nucleotide-diphossugar_trans"/>
</dbReference>
<dbReference type="EMBL" id="DTIB01000091">
    <property type="protein sequence ID" value="HGB25318.1"/>
    <property type="molecule type" value="Genomic_DNA"/>
</dbReference>
<dbReference type="GO" id="GO:0016740">
    <property type="term" value="F:transferase activity"/>
    <property type="evidence" value="ECO:0007669"/>
    <property type="project" value="UniProtKB-KW"/>
</dbReference>
<evidence type="ECO:0000313" key="2">
    <source>
        <dbReference type="EMBL" id="HGB25318.1"/>
    </source>
</evidence>
<dbReference type="InterPro" id="IPR050486">
    <property type="entry name" value="Mannose-1P_guanyltransferase"/>
</dbReference>
<evidence type="ECO:0000259" key="1">
    <source>
        <dbReference type="Pfam" id="PF00483"/>
    </source>
</evidence>
<dbReference type="CDD" id="cd04181">
    <property type="entry name" value="NTP_transferase"/>
    <property type="match status" value="1"/>
</dbReference>
<proteinExistence type="predicted"/>
<dbReference type="Gene3D" id="3.90.550.10">
    <property type="entry name" value="Spore Coat Polysaccharide Biosynthesis Protein SpsA, Chain A"/>
    <property type="match status" value="1"/>
</dbReference>
<dbReference type="PANTHER" id="PTHR22572">
    <property type="entry name" value="SUGAR-1-PHOSPHATE GUANYL TRANSFERASE"/>
    <property type="match status" value="1"/>
</dbReference>
<dbReference type="AlphaFoldDB" id="A0A7C3WKA4"/>
<dbReference type="InterPro" id="IPR005835">
    <property type="entry name" value="NTP_transferase_dom"/>
</dbReference>
<keyword evidence="2" id="KW-0808">Transferase</keyword>
<name>A0A7C3WKA4_THEPE</name>
<protein>
    <submittedName>
        <fullName evidence="2">Nucleotidyltransferase family protein</fullName>
    </submittedName>
</protein>
<organism evidence="2">
    <name type="scientific">Thermofilum pendens</name>
    <dbReference type="NCBI Taxonomy" id="2269"/>
    <lineage>
        <taxon>Archaea</taxon>
        <taxon>Thermoproteota</taxon>
        <taxon>Thermoprotei</taxon>
        <taxon>Thermofilales</taxon>
        <taxon>Thermofilaceae</taxon>
        <taxon>Thermofilum</taxon>
    </lineage>
</organism>
<accession>A0A7C3WKA4</accession>